<evidence type="ECO:0000313" key="3">
    <source>
        <dbReference type="EMBL" id="OSI24695.1"/>
    </source>
</evidence>
<dbReference type="InterPro" id="IPR049503">
    <property type="entry name" value="AbiJ_NTD4"/>
</dbReference>
<dbReference type="Pfam" id="PF18863">
    <property type="entry name" value="AbiJ_NTD4"/>
    <property type="match status" value="1"/>
</dbReference>
<evidence type="ECO:0000259" key="1">
    <source>
        <dbReference type="Pfam" id="PF18863"/>
    </source>
</evidence>
<evidence type="ECO:0000313" key="4">
    <source>
        <dbReference type="Proteomes" id="UP000193303"/>
    </source>
</evidence>
<dbReference type="NCBIfam" id="NF046078">
    <property type="entry name" value="STM4504_CBY0614"/>
    <property type="match status" value="1"/>
</dbReference>
<dbReference type="Pfam" id="PF22809">
    <property type="entry name" value="DUF7014"/>
    <property type="match status" value="1"/>
</dbReference>
<accession>A0A1X3DL08</accession>
<protein>
    <recommendedName>
        <fullName evidence="5">Abortive infection protein-like C-terminal domain-containing protein</fullName>
    </recommendedName>
</protein>
<proteinExistence type="predicted"/>
<dbReference type="EMBL" id="MTAB01000003">
    <property type="protein sequence ID" value="OSI24695.1"/>
    <property type="molecule type" value="Genomic_DNA"/>
</dbReference>
<feature type="domain" description="HEPN AbiJ-N-terminal" evidence="1">
    <location>
        <begin position="7"/>
        <end position="170"/>
    </location>
</feature>
<dbReference type="AlphaFoldDB" id="A0A1X3DL08"/>
<evidence type="ECO:0008006" key="5">
    <source>
        <dbReference type="Google" id="ProtNLM"/>
    </source>
</evidence>
<reference evidence="4" key="1">
    <citation type="submission" date="2017-01" db="EMBL/GenBank/DDBJ databases">
        <authorList>
            <person name="Mah S.A."/>
            <person name="Swanson W.J."/>
            <person name="Moy G.W."/>
            <person name="Vacquier V.D."/>
        </authorList>
    </citation>
    <scope>NUCLEOTIDE SEQUENCE [LARGE SCALE GENOMIC DNA]</scope>
    <source>
        <strain evidence="4">124861</strain>
    </source>
</reference>
<dbReference type="OrthoDB" id="8113776at2"/>
<dbReference type="Proteomes" id="UP000193303">
    <property type="component" value="Unassembled WGS sequence"/>
</dbReference>
<evidence type="ECO:0000259" key="2">
    <source>
        <dbReference type="Pfam" id="PF22809"/>
    </source>
</evidence>
<name>A0A1X3DL08_9NEIS</name>
<organism evidence="3 4">
    <name type="scientific">Neisseria dumasiana</name>
    <dbReference type="NCBI Taxonomy" id="1931275"/>
    <lineage>
        <taxon>Bacteria</taxon>
        <taxon>Pseudomonadati</taxon>
        <taxon>Pseudomonadota</taxon>
        <taxon>Betaproteobacteria</taxon>
        <taxon>Neisseriales</taxon>
        <taxon>Neisseriaceae</taxon>
        <taxon>Neisseria</taxon>
    </lineage>
</organism>
<dbReference type="RefSeq" id="WP_085358130.1">
    <property type="nucleotide sequence ID" value="NZ_MTAB01000003.1"/>
</dbReference>
<feature type="domain" description="DUF7014" evidence="2">
    <location>
        <begin position="177"/>
        <end position="307"/>
    </location>
</feature>
<sequence length="308" mass="36377">MVGITELFFKRKKRERGEFPDIYQYENLPNKLKVQIVYIWEESLGRDFPGNKFEPPSHNWIYYNNIYTILCKELGVFEIGGNNRERSLFERIANYFLNENDIDICLSIIELIAQYMEIYVNSEYSANFNFQEKINELNERFKENGVGYQYENKQIIRIDSQFIHSETVKPVLILLNQEIYKGAQQEFLNAHEHYRHHRYQEAMVDCLKAYESTLKIILKKHHWDYKDTDTADALTGKVMQNGLIPEYWLQYFKSLKNTLTAGVPTARNKEAGHGQADELRNIPDYLVSYVLHMTASAILFLVKAEEQL</sequence>
<comment type="caution">
    <text evidence="3">The sequence shown here is derived from an EMBL/GenBank/DDBJ whole genome shotgun (WGS) entry which is preliminary data.</text>
</comment>
<dbReference type="InterPro" id="IPR054280">
    <property type="entry name" value="DUF7014"/>
</dbReference>
<gene>
    <name evidence="3" type="ORF">BV912_02265</name>
</gene>